<dbReference type="EMBL" id="FWXH01000034">
    <property type="protein sequence ID" value="SMC29000.1"/>
    <property type="molecule type" value="Genomic_DNA"/>
</dbReference>
<dbReference type="STRING" id="1121291.SAMN02745134_03747"/>
<dbReference type="SUPFAM" id="SSF140453">
    <property type="entry name" value="EsxAB dimer-like"/>
    <property type="match status" value="1"/>
</dbReference>
<evidence type="ECO:0000313" key="4">
    <source>
        <dbReference type="Proteomes" id="UP000192468"/>
    </source>
</evidence>
<dbReference type="InterPro" id="IPR036689">
    <property type="entry name" value="ESAT-6-like_sf"/>
</dbReference>
<comment type="similarity">
    <text evidence="1">Belongs to the WXG100 family.</text>
</comment>
<reference evidence="3 4" key="1">
    <citation type="submission" date="2017-04" db="EMBL/GenBank/DDBJ databases">
        <authorList>
            <person name="Afonso C.L."/>
            <person name="Miller P.J."/>
            <person name="Scott M.A."/>
            <person name="Spackman E."/>
            <person name="Goraichik I."/>
            <person name="Dimitrov K.M."/>
            <person name="Suarez D.L."/>
            <person name="Swayne D.E."/>
        </authorList>
    </citation>
    <scope>NUCLEOTIDE SEQUENCE [LARGE SCALE GENOMIC DNA]</scope>
    <source>
        <strain evidence="3 4">DSM 12555</strain>
    </source>
</reference>
<evidence type="ECO:0000256" key="1">
    <source>
        <dbReference type="RuleBase" id="RU362001"/>
    </source>
</evidence>
<dbReference type="Pfam" id="PF06013">
    <property type="entry name" value="WXG100"/>
    <property type="match status" value="1"/>
</dbReference>
<dbReference type="NCBIfam" id="TIGR03930">
    <property type="entry name" value="WXG100_ESAT6"/>
    <property type="match status" value="1"/>
</dbReference>
<protein>
    <recommendedName>
        <fullName evidence="1">ESAT-6-like protein</fullName>
    </recommendedName>
</protein>
<dbReference type="Proteomes" id="UP000192468">
    <property type="component" value="Unassembled WGS sequence"/>
</dbReference>
<dbReference type="RefSeq" id="WP_176212751.1">
    <property type="nucleotide sequence ID" value="NZ_FWXH01000034.1"/>
</dbReference>
<dbReference type="Gene3D" id="1.10.287.850">
    <property type="entry name" value="HP0062-like domain"/>
    <property type="match status" value="1"/>
</dbReference>
<gene>
    <name evidence="3" type="ORF">SAMN02745134_03747</name>
</gene>
<feature type="coiled-coil region" evidence="2">
    <location>
        <begin position="11"/>
        <end position="83"/>
    </location>
</feature>
<proteinExistence type="inferred from homology"/>
<sequence length="92" mass="10581">MPDVLVDVNKLKNAAKAYESYKNELNSMLNSMKSAVNNLENEWKGATSKSFTLNHFPQMQEAMKKHIKKIDDLEKELNYAISQFSILDSELK</sequence>
<accession>A0A1W1XYG2</accession>
<keyword evidence="2" id="KW-0175">Coiled coil</keyword>
<organism evidence="3 4">
    <name type="scientific">Clostridium acidisoli DSM 12555</name>
    <dbReference type="NCBI Taxonomy" id="1121291"/>
    <lineage>
        <taxon>Bacteria</taxon>
        <taxon>Bacillati</taxon>
        <taxon>Bacillota</taxon>
        <taxon>Clostridia</taxon>
        <taxon>Eubacteriales</taxon>
        <taxon>Clostridiaceae</taxon>
        <taxon>Clostridium</taxon>
    </lineage>
</organism>
<dbReference type="InterPro" id="IPR010310">
    <property type="entry name" value="T7SS_ESAT-6-like"/>
</dbReference>
<keyword evidence="4" id="KW-1185">Reference proteome</keyword>
<dbReference type="AlphaFoldDB" id="A0A1W1XYG2"/>
<evidence type="ECO:0000313" key="3">
    <source>
        <dbReference type="EMBL" id="SMC29000.1"/>
    </source>
</evidence>
<name>A0A1W1XYG2_9CLOT</name>
<evidence type="ECO:0000256" key="2">
    <source>
        <dbReference type="SAM" id="Coils"/>
    </source>
</evidence>